<dbReference type="GO" id="GO:0004553">
    <property type="term" value="F:hydrolase activity, hydrolyzing O-glycosyl compounds"/>
    <property type="evidence" value="ECO:0007669"/>
    <property type="project" value="InterPro"/>
</dbReference>
<evidence type="ECO:0000256" key="5">
    <source>
        <dbReference type="PIRSR" id="PIRSR606710-2"/>
    </source>
</evidence>
<dbReference type="InterPro" id="IPR013320">
    <property type="entry name" value="ConA-like_dom_sf"/>
</dbReference>
<dbReference type="GO" id="GO:0005975">
    <property type="term" value="P:carbohydrate metabolic process"/>
    <property type="evidence" value="ECO:0007669"/>
    <property type="project" value="InterPro"/>
</dbReference>
<feature type="active site" description="Proton donor" evidence="4">
    <location>
        <position position="209"/>
    </location>
</feature>
<dbReference type="Gene3D" id="2.60.120.260">
    <property type="entry name" value="Galactose-binding domain-like"/>
    <property type="match status" value="1"/>
</dbReference>
<keyword evidence="8" id="KW-1185">Reference proteome</keyword>
<dbReference type="PANTHER" id="PTHR42812:SF12">
    <property type="entry name" value="BETA-XYLOSIDASE-RELATED"/>
    <property type="match status" value="1"/>
</dbReference>
<dbReference type="Gene3D" id="2.60.120.870">
    <property type="match status" value="1"/>
</dbReference>
<keyword evidence="6" id="KW-1133">Transmembrane helix</keyword>
<evidence type="ECO:0000256" key="6">
    <source>
        <dbReference type="SAM" id="Phobius"/>
    </source>
</evidence>
<dbReference type="InterPro" id="IPR006710">
    <property type="entry name" value="Glyco_hydro_43"/>
</dbReference>
<dbReference type="AlphaFoldDB" id="A0A2V3PLB9"/>
<sequence>MNKYEIYIRYILLITLLFFIEMSSLFSQNIQNPVLPHVADAGVIKYNGKYYIGGVFTDGSYYISDDLIKLTGPVHVLDMNNEWTAGTGAGNDQIHANDMIYLNGKFHMYWSVNYWGKDKHIVHIAHADADNILGPYTEPVKSTWMDNRIDPKVFKDDDGKLYMYMVRFTDGNTIWVRPMKDPYTFSGHPLYQFASLPQTWETMDNRVAEGPWVMKYRNRYYMMYNANHTATEWGNYQLGVAEADSPTTFNHGTKYSYPLLLSNQTNVEEEYVDLLQFGKTYNPLFSYTTTQPQQDWKAISFDDSSWQRGKGGFASENIKGSTARKQGTEWNDKEIYLRKIFTANKSDIGNLALRVTHDGDTKVYLNGNLIYNKSGADYRIINLSEKEKAALKDGDNCLAIESKAGKHSYINASLFDMQLDKADDILFSPGQPNILRGPNGFEWWLIYMANKNKELRSQYVNRIHFFDKTMHSDGITSVNTEGYFPEPVKPTYGDTFEDNKLSENKWIFSGNEWVVANGEFTSNGQTPQTAILEKGFEAADYYFEAGINTTGKAGVIAWYKDQNNWLKIGLDSSNKSWYYQMNTNGSIDTKSYSLSADFKFGVYHTITVQRNSGVFSISIDEIPAPELPALRTTISEKGVPGLFSEKGKSSFDGLIYTIGWDESDTNICGWGNSRSGEQAIGKYNVTERGLEVLNDNFQAFKGDFLSQYEFSTQITNSSDSGSMGVYAIFIDKDNYVKVVFDYERKKLVEVIMTKGKLIAENDYPLYKWQTHYADIKYTDFIEKGYSFATPTWIDAIRLSRQAFNNDDLFIDNMFDKVSAEYSVNGKWHSFANAKNGVAEHPAYNEMTFDKVKAEALRFINKEATDENPYLYKIRVKELLKDSYNLRCVKLKDSLLIYVDGKEICRLRTSATPAQVGLFSEGCLPVYNGIMRYHIPE</sequence>
<name>A0A2V3PLB9_9BACT</name>
<evidence type="ECO:0000256" key="2">
    <source>
        <dbReference type="ARBA" id="ARBA00022801"/>
    </source>
</evidence>
<reference evidence="7 8" key="1">
    <citation type="submission" date="2018-03" db="EMBL/GenBank/DDBJ databases">
        <title>Genomic Encyclopedia of Archaeal and Bacterial Type Strains, Phase II (KMG-II): from individual species to whole genera.</title>
        <authorList>
            <person name="Goeker M."/>
        </authorList>
    </citation>
    <scope>NUCLEOTIDE SEQUENCE [LARGE SCALE GENOMIC DNA]</scope>
    <source>
        <strain evidence="7 8">DSM 100214</strain>
    </source>
</reference>
<dbReference type="RefSeq" id="WP_245904123.1">
    <property type="nucleotide sequence ID" value="NZ_QICL01000033.1"/>
</dbReference>
<evidence type="ECO:0000256" key="3">
    <source>
        <dbReference type="ARBA" id="ARBA00023295"/>
    </source>
</evidence>
<evidence type="ECO:0000313" key="7">
    <source>
        <dbReference type="EMBL" id="PXV59992.1"/>
    </source>
</evidence>
<keyword evidence="2 7" id="KW-0378">Hydrolase</keyword>
<feature type="transmembrane region" description="Helical" evidence="6">
    <location>
        <begin position="7"/>
        <end position="26"/>
    </location>
</feature>
<evidence type="ECO:0000256" key="1">
    <source>
        <dbReference type="ARBA" id="ARBA00009865"/>
    </source>
</evidence>
<protein>
    <submittedName>
        <fullName evidence="7">Glycosyl hydrolase family 43</fullName>
    </submittedName>
</protein>
<dbReference type="PANTHER" id="PTHR42812">
    <property type="entry name" value="BETA-XYLOSIDASE"/>
    <property type="match status" value="1"/>
</dbReference>
<feature type="site" description="Important for catalytic activity, responsible for pKa modulation of the active site Glu and correct orientation of both the proton donor and substrate" evidence="5">
    <location>
        <position position="150"/>
    </location>
</feature>
<keyword evidence="3" id="KW-0326">Glycosidase</keyword>
<keyword evidence="6" id="KW-0812">Transmembrane</keyword>
<comment type="similarity">
    <text evidence="1">Belongs to the glycosyl hydrolase 43 family.</text>
</comment>
<dbReference type="EMBL" id="QICL01000033">
    <property type="protein sequence ID" value="PXV59992.1"/>
    <property type="molecule type" value="Genomic_DNA"/>
</dbReference>
<dbReference type="InterPro" id="IPR051795">
    <property type="entry name" value="Glycosyl_Hydrlase_43"/>
</dbReference>
<evidence type="ECO:0000313" key="8">
    <source>
        <dbReference type="Proteomes" id="UP000247973"/>
    </source>
</evidence>
<keyword evidence="6" id="KW-0472">Membrane</keyword>
<feature type="active site" description="Proton acceptor" evidence="4">
    <location>
        <position position="40"/>
    </location>
</feature>
<proteinExistence type="inferred from homology"/>
<gene>
    <name evidence="7" type="ORF">CLV62_13318</name>
</gene>
<dbReference type="Pfam" id="PF04616">
    <property type="entry name" value="Glyco_hydro_43"/>
    <property type="match status" value="1"/>
</dbReference>
<dbReference type="InterPro" id="IPR023296">
    <property type="entry name" value="Glyco_hydro_beta-prop_sf"/>
</dbReference>
<organism evidence="7 8">
    <name type="scientific">Dysgonomonas alginatilytica</name>
    <dbReference type="NCBI Taxonomy" id="1605892"/>
    <lineage>
        <taxon>Bacteria</taxon>
        <taxon>Pseudomonadati</taxon>
        <taxon>Bacteroidota</taxon>
        <taxon>Bacteroidia</taxon>
        <taxon>Bacteroidales</taxon>
        <taxon>Dysgonomonadaceae</taxon>
        <taxon>Dysgonomonas</taxon>
    </lineage>
</organism>
<dbReference type="Gene3D" id="2.115.10.20">
    <property type="entry name" value="Glycosyl hydrolase domain, family 43"/>
    <property type="match status" value="1"/>
</dbReference>
<dbReference type="Proteomes" id="UP000247973">
    <property type="component" value="Unassembled WGS sequence"/>
</dbReference>
<dbReference type="SUPFAM" id="SSF75005">
    <property type="entry name" value="Arabinanase/levansucrase/invertase"/>
    <property type="match status" value="1"/>
</dbReference>
<dbReference type="SUPFAM" id="SSF49899">
    <property type="entry name" value="Concanavalin A-like lectins/glucanases"/>
    <property type="match status" value="1"/>
</dbReference>
<evidence type="ECO:0000256" key="4">
    <source>
        <dbReference type="PIRSR" id="PIRSR606710-1"/>
    </source>
</evidence>
<accession>A0A2V3PLB9</accession>
<comment type="caution">
    <text evidence="7">The sequence shown here is derived from an EMBL/GenBank/DDBJ whole genome shotgun (WGS) entry which is preliminary data.</text>
</comment>